<reference evidence="1 2" key="1">
    <citation type="journal article" date="2024" name="Nat. Commun.">
        <title>Phylogenomics reveals the evolutionary origins of lichenization in chlorophyte algae.</title>
        <authorList>
            <person name="Puginier C."/>
            <person name="Libourel C."/>
            <person name="Otte J."/>
            <person name="Skaloud P."/>
            <person name="Haon M."/>
            <person name="Grisel S."/>
            <person name="Petersen M."/>
            <person name="Berrin J.G."/>
            <person name="Delaux P.M."/>
            <person name="Dal Grande F."/>
            <person name="Keller J."/>
        </authorList>
    </citation>
    <scope>NUCLEOTIDE SEQUENCE [LARGE SCALE GENOMIC DNA]</scope>
    <source>
        <strain evidence="1 2">SAG 2036</strain>
    </source>
</reference>
<organism evidence="1 2">
    <name type="scientific">Symbiochloris irregularis</name>
    <dbReference type="NCBI Taxonomy" id="706552"/>
    <lineage>
        <taxon>Eukaryota</taxon>
        <taxon>Viridiplantae</taxon>
        <taxon>Chlorophyta</taxon>
        <taxon>core chlorophytes</taxon>
        <taxon>Trebouxiophyceae</taxon>
        <taxon>Trebouxiales</taxon>
        <taxon>Trebouxiaceae</taxon>
        <taxon>Symbiochloris</taxon>
    </lineage>
</organism>
<dbReference type="AlphaFoldDB" id="A0AAW1NR72"/>
<dbReference type="EMBL" id="JALJOQ010000176">
    <property type="protein sequence ID" value="KAK9791577.1"/>
    <property type="molecule type" value="Genomic_DNA"/>
</dbReference>
<evidence type="ECO:0000313" key="1">
    <source>
        <dbReference type="EMBL" id="KAK9791577.1"/>
    </source>
</evidence>
<comment type="caution">
    <text evidence="1">The sequence shown here is derived from an EMBL/GenBank/DDBJ whole genome shotgun (WGS) entry which is preliminary data.</text>
</comment>
<dbReference type="Proteomes" id="UP001465755">
    <property type="component" value="Unassembled WGS sequence"/>
</dbReference>
<proteinExistence type="predicted"/>
<sequence>MNGALHTHGGRALFEGDSIESAAGSILSDVANAATTNPATVFSSFLKGIVSEAQDFSSFNKSQLANLKLGPFGALNVNDPVLTALSQLSKDKPDSILSAEQTITNLLEEFCDPATCSSSSDPSDPTSSSCTAKSATLALEPWSCVLNSNETALECTPAVLVLQKTPGRPLFEYNNSMAGRSSAFAILL</sequence>
<accession>A0AAW1NR72</accession>
<keyword evidence="2" id="KW-1185">Reference proteome</keyword>
<evidence type="ECO:0000313" key="2">
    <source>
        <dbReference type="Proteomes" id="UP001465755"/>
    </source>
</evidence>
<gene>
    <name evidence="1" type="ORF">WJX73_010512</name>
</gene>
<protein>
    <submittedName>
        <fullName evidence="1">Uncharacterized protein</fullName>
    </submittedName>
</protein>
<name>A0AAW1NR72_9CHLO</name>